<dbReference type="EMBL" id="BLXT01004423">
    <property type="protein sequence ID" value="GFO12449.1"/>
    <property type="molecule type" value="Genomic_DNA"/>
</dbReference>
<dbReference type="InterPro" id="IPR050517">
    <property type="entry name" value="DDR_Repair_Kinase"/>
</dbReference>
<dbReference type="InterPro" id="IPR016024">
    <property type="entry name" value="ARM-type_fold"/>
</dbReference>
<keyword evidence="4" id="KW-1185">Reference proteome</keyword>
<dbReference type="Gene3D" id="1.25.10.10">
    <property type="entry name" value="Leucine-rich Repeat Variant"/>
    <property type="match status" value="1"/>
</dbReference>
<evidence type="ECO:0000313" key="3">
    <source>
        <dbReference type="EMBL" id="GFO12449.1"/>
    </source>
</evidence>
<dbReference type="PANTHER" id="PTHR11139:SF68">
    <property type="entry name" value="DNA-DEPENDENT PROTEIN KINASE CATALYTIC SUBUNIT"/>
    <property type="match status" value="1"/>
</dbReference>
<organism evidence="3 4">
    <name type="scientific">Plakobranchus ocellatus</name>
    <dbReference type="NCBI Taxonomy" id="259542"/>
    <lineage>
        <taxon>Eukaryota</taxon>
        <taxon>Metazoa</taxon>
        <taxon>Spiralia</taxon>
        <taxon>Lophotrochozoa</taxon>
        <taxon>Mollusca</taxon>
        <taxon>Gastropoda</taxon>
        <taxon>Heterobranchia</taxon>
        <taxon>Euthyneura</taxon>
        <taxon>Panpulmonata</taxon>
        <taxon>Sacoglossa</taxon>
        <taxon>Placobranchoidea</taxon>
        <taxon>Plakobranchidae</taxon>
        <taxon>Plakobranchus</taxon>
    </lineage>
</organism>
<evidence type="ECO:0000259" key="1">
    <source>
        <dbReference type="Pfam" id="PF20500"/>
    </source>
</evidence>
<dbReference type="InterPro" id="IPR046803">
    <property type="entry name" value="DNAPKcs_CC1-2"/>
</dbReference>
<dbReference type="GO" id="GO:0006302">
    <property type="term" value="P:double-strand break repair"/>
    <property type="evidence" value="ECO:0007669"/>
    <property type="project" value="TreeGrafter"/>
</dbReference>
<dbReference type="PANTHER" id="PTHR11139">
    <property type="entry name" value="ATAXIA TELANGIECTASIA MUTATED ATM -RELATED"/>
    <property type="match status" value="1"/>
</dbReference>
<evidence type="ECO:0000313" key="4">
    <source>
        <dbReference type="Proteomes" id="UP000735302"/>
    </source>
</evidence>
<gene>
    <name evidence="3" type="ORF">PoB_003895400</name>
</gene>
<dbReference type="GO" id="GO:0008630">
    <property type="term" value="P:intrinsic apoptotic signaling pathway in response to DNA damage"/>
    <property type="evidence" value="ECO:0007669"/>
    <property type="project" value="TreeGrafter"/>
</dbReference>
<protein>
    <submittedName>
        <fullName evidence="3">DNA-dependent protein kinase catalytic subunit</fullName>
    </submittedName>
</protein>
<dbReference type="GO" id="GO:0000723">
    <property type="term" value="P:telomere maintenance"/>
    <property type="evidence" value="ECO:0007669"/>
    <property type="project" value="TreeGrafter"/>
</dbReference>
<dbReference type="Pfam" id="PF20500">
    <property type="entry name" value="DNA-PKcs_N"/>
    <property type="match status" value="1"/>
</dbReference>
<proteinExistence type="predicted"/>
<comment type="caution">
    <text evidence="3">The sequence shown here is derived from an EMBL/GenBank/DDBJ whole genome shotgun (WGS) entry which is preliminary data.</text>
</comment>
<dbReference type="InterPro" id="IPR046804">
    <property type="entry name" value="DNA-PKcs_N"/>
</dbReference>
<feature type="domain" description="DNA-dependent protein kinase catalytic subunit CC1/2" evidence="2">
    <location>
        <begin position="953"/>
        <end position="1747"/>
    </location>
</feature>
<dbReference type="SUPFAM" id="SSF48371">
    <property type="entry name" value="ARM repeat"/>
    <property type="match status" value="2"/>
</dbReference>
<dbReference type="Proteomes" id="UP000735302">
    <property type="component" value="Unassembled WGS sequence"/>
</dbReference>
<name>A0AAV4B250_9GAST</name>
<accession>A0AAV4B250</accession>
<feature type="domain" description="DNA-PKcs N-terminal" evidence="1">
    <location>
        <begin position="58"/>
        <end position="860"/>
    </location>
</feature>
<sequence length="1747" mass="196341">MSAGLEKTLRSLHESVDDSQPNRELTDVLVEDVKQICLHEVTEKDIIICEGKIKMTTVAYLFSSYSADILQNAKANALVLLSEFIQKAEKRVLPYAVDIKDACVTVYSLDRFAKVKNAAIPVLIKLLELTAGAAMGEDLDIETLIKKFFGELSKGSSKLTASVKASVYNLLGVVAEVFPDLMIAYEKRLVGIYVGALKAEMTAKTKKAELPVIAGCLEGLTSFMLNFTQSIQEGSTYSYDIFKYARMAIDPSISYTRYDVPRAGLRLFARHAGQFKTFLMDEYRPMYEKLVAWSRHNNREVLHLGMAALEAFVKEISEALVEKANEGQKEGAVFKFFLMEFRNIMNNKSSTSKEVSMAIRGYGLLAAPCRSFLSENDVQLMFGEMIHQCEHQFFGPIEDMSEKLMSVPSYLTALANIIKQVDSVPASYALVLERLVITLVENIPQINKPQQFICFKSILQLLLTLRGKSTIFPQMLESIVYQGLLRTCSHPIVAETNGVEESQDAKELEGGAAPLTTYKDYLSLWTTLLESAKIKDLAADDFTVADRTQLTEAIYNQLMIAILKILHKLDLEATIADENDQALETTEEEENLSADPTYGVIAKRPKDFQVFINLVDFCKDLLVTSQWRYFHIWVFTFTHALITLSTRHPLVSGFYKLMSVTMTVANKLDYFQDVAGSCSSPEPMETDEENIESGSKDTRDTYQLIKKFSREVLVRIKQYRDDLLASCLKLILSLPRQIIVDQISDIVPAIQTTFTIGLSYLPLATIGLDALEQWSGQLPLSVLAPYYKDILPCLDTYLRTDSKDSEEAAAEATVMVKSKSSARKAKAPIRLVRAPKGDDKSPGSQLNQVKHRILRYLGGLGGEINQDLLASANGDVSNEAIAWDTQKHLRFDVPFFDMKPVIYFDSFLPQVVKLAQQSSDRQTKVAACELLHSLVLYSLGRGAHMPGQRQQAKPMEQLYRRLFPPLLSLACDVEQVSKDLFEPLMMQLIHWFTNNKMAESPETMALLDCIFDGLVQENDTALRDLSARCLKEFLQWSLKQTSKKAAEKNPVNAKSVFKRMKSYALHPSSAKRFGSAMAFNSVYMIFREEESLVDRFTFEILVYFVESLIIAHKDDQSLGTQKQCTKALEHLERIMKVKAELLKKDPGIKKRPEPSAWNSRKLEIALRWLTRQCGNPQTECRHACMKMVYNLCTLLPGVKTPKTFFGIFLKAEGPQYFLKRFEGGGTTSSESHGLLAYPEMHMQKAVFSLSTAVNWFDMLLAALDCYCWVFQEDLMTPTQIFTGKGSEISKVFRAIVYFLNNLSLKSIDCASKKFHNSEGMVFTPREEEDYNRMKCTVIIRTWNFLSVLLAKYGTEAEKIVPKEMWCENLWILLCDCVVQPTAIGFDMADIEIMQQLPKEMKQVLAVLIKFLPAPQTKQMKEVLSNHLVSTCNLATHLPVELSSSTMSPEWRRLTQMAEGYGQLHAVKLLPITQLAKKSPGIALPDILLDNVFQSIVDTSGGRITRISLAPTALSLVRSFLTLALSLELSAQTLVDKLFNKSPVEEATRSEGKAVSHGGLFFTLMSPVVNSHACSSGGKAVISLLLDRADTDTTAVGAVLVSLLDFVAKDRNLRKREGPHLCQDILRQWCKLACCWKDQATPHSQSLALMLLTKLLIIDSKCVNDPSNPTFKTVFEMYISMLKDSRTTMSFKNQALDLLPFFASLNLYTEEQLKKALNTFIMGNFPLQSSEFAVGTHQYNDYISAIDK</sequence>
<feature type="non-terminal residue" evidence="3">
    <location>
        <position position="1747"/>
    </location>
</feature>
<dbReference type="InterPro" id="IPR011989">
    <property type="entry name" value="ARM-like"/>
</dbReference>
<keyword evidence="3" id="KW-0808">Transferase</keyword>
<reference evidence="3 4" key="1">
    <citation type="journal article" date="2021" name="Elife">
        <title>Chloroplast acquisition without the gene transfer in kleptoplastic sea slugs, Plakobranchus ocellatus.</title>
        <authorList>
            <person name="Maeda T."/>
            <person name="Takahashi S."/>
            <person name="Yoshida T."/>
            <person name="Shimamura S."/>
            <person name="Takaki Y."/>
            <person name="Nagai Y."/>
            <person name="Toyoda A."/>
            <person name="Suzuki Y."/>
            <person name="Arimoto A."/>
            <person name="Ishii H."/>
            <person name="Satoh N."/>
            <person name="Nishiyama T."/>
            <person name="Hasebe M."/>
            <person name="Maruyama T."/>
            <person name="Minagawa J."/>
            <person name="Obokata J."/>
            <person name="Shigenobu S."/>
        </authorList>
    </citation>
    <scope>NUCLEOTIDE SEQUENCE [LARGE SCALE GENOMIC DNA]</scope>
</reference>
<evidence type="ECO:0000259" key="2">
    <source>
        <dbReference type="Pfam" id="PF20502"/>
    </source>
</evidence>
<keyword evidence="3" id="KW-0418">Kinase</keyword>
<dbReference type="Pfam" id="PF20502">
    <property type="entry name" value="DNAPKcs_CC1-2"/>
    <property type="match status" value="1"/>
</dbReference>
<dbReference type="GO" id="GO:0004674">
    <property type="term" value="F:protein serine/threonine kinase activity"/>
    <property type="evidence" value="ECO:0007669"/>
    <property type="project" value="TreeGrafter"/>
</dbReference>
<dbReference type="GO" id="GO:0005634">
    <property type="term" value="C:nucleus"/>
    <property type="evidence" value="ECO:0007669"/>
    <property type="project" value="TreeGrafter"/>
</dbReference>